<feature type="compositionally biased region" description="Low complexity" evidence="9">
    <location>
        <begin position="44"/>
        <end position="56"/>
    </location>
</feature>
<comment type="similarity">
    <text evidence="3">Belongs to the WHI5/NRM1 family.</text>
</comment>
<feature type="compositionally biased region" description="Basic and acidic residues" evidence="9">
    <location>
        <begin position="453"/>
        <end position="464"/>
    </location>
</feature>
<dbReference type="Proteomes" id="UP000469558">
    <property type="component" value="Unassembled WGS sequence"/>
</dbReference>
<keyword evidence="8" id="KW-0539">Nucleus</keyword>
<feature type="region of interest" description="Disordered" evidence="9">
    <location>
        <begin position="374"/>
        <end position="397"/>
    </location>
</feature>
<dbReference type="GO" id="GO:0005737">
    <property type="term" value="C:cytoplasm"/>
    <property type="evidence" value="ECO:0007669"/>
    <property type="project" value="UniProtKB-SubCell"/>
</dbReference>
<feature type="region of interest" description="Disordered" evidence="9">
    <location>
        <begin position="1"/>
        <end position="153"/>
    </location>
</feature>
<evidence type="ECO:0000256" key="3">
    <source>
        <dbReference type="ARBA" id="ARBA00006922"/>
    </source>
</evidence>
<protein>
    <submittedName>
        <fullName evidence="10">Uncharacterized protein</fullName>
    </submittedName>
</protein>
<evidence type="ECO:0000313" key="11">
    <source>
        <dbReference type="Proteomes" id="UP000469558"/>
    </source>
</evidence>
<comment type="subcellular location">
    <subcellularLocation>
        <location evidence="2">Cytoplasm</location>
    </subcellularLocation>
    <subcellularLocation>
        <location evidence="1">Nucleus</location>
    </subcellularLocation>
</comment>
<keyword evidence="4" id="KW-0963">Cytoplasm</keyword>
<dbReference type="PANTHER" id="PTHR28246:SF1">
    <property type="entry name" value="G1-SPECIFIC TRANSCRIPTIONAL REPRESSOR WHI5-RELATED"/>
    <property type="match status" value="1"/>
</dbReference>
<organism evidence="10 11">
    <name type="scientific">Lachnellula suecica</name>
    <dbReference type="NCBI Taxonomy" id="602035"/>
    <lineage>
        <taxon>Eukaryota</taxon>
        <taxon>Fungi</taxon>
        <taxon>Dikarya</taxon>
        <taxon>Ascomycota</taxon>
        <taxon>Pezizomycotina</taxon>
        <taxon>Leotiomycetes</taxon>
        <taxon>Helotiales</taxon>
        <taxon>Lachnaceae</taxon>
        <taxon>Lachnellula</taxon>
    </lineage>
</organism>
<dbReference type="GO" id="GO:0003712">
    <property type="term" value="F:transcription coregulator activity"/>
    <property type="evidence" value="ECO:0007669"/>
    <property type="project" value="TreeGrafter"/>
</dbReference>
<dbReference type="Pfam" id="PF08528">
    <property type="entry name" value="Whi5"/>
    <property type="match status" value="1"/>
</dbReference>
<evidence type="ECO:0000256" key="5">
    <source>
        <dbReference type="ARBA" id="ARBA00022491"/>
    </source>
</evidence>
<evidence type="ECO:0000256" key="9">
    <source>
        <dbReference type="SAM" id="MobiDB-lite"/>
    </source>
</evidence>
<evidence type="ECO:0000256" key="4">
    <source>
        <dbReference type="ARBA" id="ARBA00022490"/>
    </source>
</evidence>
<comment type="caution">
    <text evidence="10">The sequence shown here is derived from an EMBL/GenBank/DDBJ whole genome shotgun (WGS) entry which is preliminary data.</text>
</comment>
<feature type="compositionally biased region" description="Low complexity" evidence="9">
    <location>
        <begin position="143"/>
        <end position="153"/>
    </location>
</feature>
<evidence type="ECO:0000256" key="7">
    <source>
        <dbReference type="ARBA" id="ARBA00023163"/>
    </source>
</evidence>
<dbReference type="GO" id="GO:0000082">
    <property type="term" value="P:G1/S transition of mitotic cell cycle"/>
    <property type="evidence" value="ECO:0007669"/>
    <property type="project" value="InterPro"/>
</dbReference>
<dbReference type="OrthoDB" id="2359117at2759"/>
<sequence>MAHNTIVDNTANAQEPSQPLSGTDGIVSQDGYGQEDAITATLALQSTSSNNSQSTLDAQDASTPPTSTSEGFSSQSTNQDGPMSQLSQLSQLAAAQQPLKDAAAARPSITIPPTVGLKRTADGQVKQAHSNSPISPHVRGHSRTTSAVSNASAASSRMGEVGYILSLSSYVTDTAQISSELRARLSYAMVKVNNGWQSNSIDEVESMASQAGSPTSSTSTLHGRRSLITSPRTVIANIQGHNSSGPPTLGMQAPTADFDLYSRSDQPSRTYESFWRDHPTSNLPTHRHSSHTSPQPYKSLAPPADIRPTPTSRRSGTPKFSRPPTMPGQGSNSSLHSPHPRTPIRAAHRENPLIQTPTQKTLQEQDAIETLIFMSSPGNSGNMGHNFPPRCAASPQQSPLRAEFSVQQRKGLQGRRVGFEIEETSQSTGSSEAGGAEYRSRHTSRTKVPANARGREEAIDRLLEETGDSSSDEDTVLLNYQTQARRRPLPTGRA</sequence>
<evidence type="ECO:0000313" key="10">
    <source>
        <dbReference type="EMBL" id="TVY82461.1"/>
    </source>
</evidence>
<feature type="compositionally biased region" description="Polar residues" evidence="9">
    <location>
        <begin position="1"/>
        <end position="21"/>
    </location>
</feature>
<dbReference type="InterPro" id="IPR013734">
    <property type="entry name" value="TF_Nrm1/Whi5"/>
</dbReference>
<keyword evidence="7" id="KW-0804">Transcription</keyword>
<feature type="compositionally biased region" description="Polar residues" evidence="9">
    <location>
        <begin position="60"/>
        <end position="82"/>
    </location>
</feature>
<keyword evidence="5" id="KW-0678">Repressor</keyword>
<evidence type="ECO:0000256" key="2">
    <source>
        <dbReference type="ARBA" id="ARBA00004496"/>
    </source>
</evidence>
<keyword evidence="11" id="KW-1185">Reference proteome</keyword>
<dbReference type="AlphaFoldDB" id="A0A8T9CA37"/>
<feature type="compositionally biased region" description="Acidic residues" evidence="9">
    <location>
        <begin position="465"/>
        <end position="475"/>
    </location>
</feature>
<keyword evidence="6" id="KW-0805">Transcription regulation</keyword>
<evidence type="ECO:0000256" key="8">
    <source>
        <dbReference type="ARBA" id="ARBA00023242"/>
    </source>
</evidence>
<dbReference type="PANTHER" id="PTHR28246">
    <property type="entry name" value="G1-SPECIFIC TRANSCRIPTIONAL REPRESSOR WHI5-RELATED"/>
    <property type="match status" value="1"/>
</dbReference>
<accession>A0A8T9CA37</accession>
<dbReference type="InterPro" id="IPR039198">
    <property type="entry name" value="Srl3/Whi5"/>
</dbReference>
<dbReference type="GO" id="GO:0033309">
    <property type="term" value="C:SBF transcription complex"/>
    <property type="evidence" value="ECO:0007669"/>
    <property type="project" value="TreeGrafter"/>
</dbReference>
<dbReference type="EMBL" id="QGMK01000314">
    <property type="protein sequence ID" value="TVY82461.1"/>
    <property type="molecule type" value="Genomic_DNA"/>
</dbReference>
<name>A0A8T9CA37_9HELO</name>
<feature type="compositionally biased region" description="Low complexity" evidence="9">
    <location>
        <begin position="84"/>
        <end position="105"/>
    </location>
</feature>
<proteinExistence type="inferred from homology"/>
<evidence type="ECO:0000256" key="6">
    <source>
        <dbReference type="ARBA" id="ARBA00023015"/>
    </source>
</evidence>
<evidence type="ECO:0000256" key="1">
    <source>
        <dbReference type="ARBA" id="ARBA00004123"/>
    </source>
</evidence>
<feature type="region of interest" description="Disordered" evidence="9">
    <location>
        <begin position="421"/>
        <end position="494"/>
    </location>
</feature>
<reference evidence="10 11" key="1">
    <citation type="submission" date="2018-05" db="EMBL/GenBank/DDBJ databases">
        <title>Genome sequencing and assembly of the regulated plant pathogen Lachnellula willkommii and related sister species for the development of diagnostic species identification markers.</title>
        <authorList>
            <person name="Giroux E."/>
            <person name="Bilodeau G."/>
        </authorList>
    </citation>
    <scope>NUCLEOTIDE SEQUENCE [LARGE SCALE GENOMIC DNA]</scope>
    <source>
        <strain evidence="10 11">CBS 268.59</strain>
    </source>
</reference>
<gene>
    <name evidence="10" type="ORF">LSUE1_G003470</name>
</gene>
<feature type="region of interest" description="Disordered" evidence="9">
    <location>
        <begin position="270"/>
        <end position="361"/>
    </location>
</feature>